<comment type="subcellular location">
    <subcellularLocation>
        <location evidence="9">Cytoplasm</location>
    </subcellularLocation>
</comment>
<accession>A0ABP2IYM9</accession>
<dbReference type="SUPFAM" id="SSF55681">
    <property type="entry name" value="Class II aaRS and biotin synthetases"/>
    <property type="match status" value="1"/>
</dbReference>
<dbReference type="SUPFAM" id="SSF52954">
    <property type="entry name" value="Class II aaRS ABD-related"/>
    <property type="match status" value="1"/>
</dbReference>
<gene>
    <name evidence="9 11" type="primary">hisS</name>
    <name evidence="11" type="ORF">HMPREF9248_1023</name>
</gene>
<evidence type="ECO:0000259" key="10">
    <source>
        <dbReference type="PROSITE" id="PS50862"/>
    </source>
</evidence>
<dbReference type="EC" id="6.1.1.21" evidence="9"/>
<reference evidence="11 12" key="1">
    <citation type="submission" date="2010-08" db="EMBL/GenBank/DDBJ databases">
        <authorList>
            <person name="Durkin A.S."/>
            <person name="Madupu R."/>
            <person name="Torralba M."/>
            <person name="Gillis M."/>
            <person name="Methe B."/>
            <person name="Sutton G."/>
            <person name="Nelson K.E."/>
        </authorList>
    </citation>
    <scope>NUCLEOTIDE SEQUENCE [LARGE SCALE GENOMIC DNA]</scope>
    <source>
        <strain evidence="11 12">PB189-T1-4</strain>
    </source>
</reference>
<dbReference type="PANTHER" id="PTHR43707:SF1">
    <property type="entry name" value="HISTIDINE--TRNA LIGASE, MITOCHONDRIAL-RELATED"/>
    <property type="match status" value="1"/>
</dbReference>
<dbReference type="InterPro" id="IPR045864">
    <property type="entry name" value="aa-tRNA-synth_II/BPL/LPL"/>
</dbReference>
<dbReference type="Gene3D" id="3.30.930.10">
    <property type="entry name" value="Bira Bifunctional Protein, Domain 2"/>
    <property type="match status" value="1"/>
</dbReference>
<keyword evidence="3 9" id="KW-0436">Ligase</keyword>
<evidence type="ECO:0000256" key="5">
    <source>
        <dbReference type="ARBA" id="ARBA00022840"/>
    </source>
</evidence>
<dbReference type="Proteomes" id="UP000004431">
    <property type="component" value="Unassembled WGS sequence"/>
</dbReference>
<dbReference type="EMBL" id="AEDQ01000017">
    <property type="protein sequence ID" value="EFL44166.1"/>
    <property type="molecule type" value="Genomic_DNA"/>
</dbReference>
<dbReference type="Pfam" id="PF13393">
    <property type="entry name" value="tRNA-synt_His"/>
    <property type="match status" value="1"/>
</dbReference>
<evidence type="ECO:0000256" key="4">
    <source>
        <dbReference type="ARBA" id="ARBA00022741"/>
    </source>
</evidence>
<comment type="subunit">
    <text evidence="9">Homodimer.</text>
</comment>
<dbReference type="RefSeq" id="WP_006303874.1">
    <property type="nucleotide sequence ID" value="NZ_AEDQ01000017.1"/>
</dbReference>
<comment type="similarity">
    <text evidence="1 9">Belongs to the class-II aminoacyl-tRNA synthetase family.</text>
</comment>
<sequence length="436" mass="49170">MAQKIQGCEDLYGDQMRLWQHAVAVARSIFDTFGFEMIETPALEQVATFVHGIGESSDVVRKEMFRVYSAALLDGVMQHGSEDHLKAKQRMALRPEGTAGVVRACVEHNFIQGGANDTRLWYAEAMFRGERPQKGRLRQFHQIGVEWLAAPDPAADAECIMMLMKFYTTMGIPLDKLQLRINSMGDTECRPAYRALVQAYIKKHADSMCEDCLERAEINPLRVFDCKNETCQAIMQDAPLYRDHLCDACAEHYVQTKHFLDQLHLSYIEDPTLVRGLDYYTRTVFEVECPDAGVGAIGGGGRYDNLVELEGGHPCCGLGWALGFERVALALAALNVEPPAPSFPFVYVAYTSQQERMYAFSVSNMLRDSHIRCESSYQMRSLKAQFKQADKYNARYCVVIGEAEVAANEVTLRDMQTHEQERVALDELAAKLKARM</sequence>
<comment type="caution">
    <text evidence="11">The sequence shown here is derived from an EMBL/GenBank/DDBJ whole genome shotgun (WGS) entry which is preliminary data.</text>
</comment>
<evidence type="ECO:0000256" key="8">
    <source>
        <dbReference type="ARBA" id="ARBA00047639"/>
    </source>
</evidence>
<keyword evidence="7 9" id="KW-0030">Aminoacyl-tRNA synthetase</keyword>
<keyword evidence="6 9" id="KW-0648">Protein biosynthesis</keyword>
<dbReference type="InterPro" id="IPR006195">
    <property type="entry name" value="aa-tRNA-synth_II"/>
</dbReference>
<dbReference type="InterPro" id="IPR004516">
    <property type="entry name" value="HisRS/HisZ"/>
</dbReference>
<dbReference type="Gene3D" id="3.40.50.800">
    <property type="entry name" value="Anticodon-binding domain"/>
    <property type="match status" value="1"/>
</dbReference>
<dbReference type="InterPro" id="IPR033656">
    <property type="entry name" value="HisRS_anticodon"/>
</dbReference>
<feature type="domain" description="Aminoacyl-transfer RNA synthetases class-II family profile" evidence="10">
    <location>
        <begin position="1"/>
        <end position="339"/>
    </location>
</feature>
<name>A0ABP2IYM9_9ACTN</name>
<keyword evidence="4 9" id="KW-0547">Nucleotide-binding</keyword>
<dbReference type="Pfam" id="PF03129">
    <property type="entry name" value="HGTP_anticodon"/>
    <property type="match status" value="1"/>
</dbReference>
<dbReference type="PIRSF" id="PIRSF001549">
    <property type="entry name" value="His-tRNA_synth"/>
    <property type="match status" value="1"/>
</dbReference>
<keyword evidence="12" id="KW-1185">Reference proteome</keyword>
<protein>
    <recommendedName>
        <fullName evidence="9">Histidine--tRNA ligase</fullName>
        <ecNumber evidence="9">6.1.1.21</ecNumber>
    </recommendedName>
    <alternativeName>
        <fullName evidence="9">Histidyl-tRNA synthetase</fullName>
        <shortName evidence="9">HisRS</shortName>
    </alternativeName>
</protein>
<dbReference type="CDD" id="cd00859">
    <property type="entry name" value="HisRS_anticodon"/>
    <property type="match status" value="1"/>
</dbReference>
<evidence type="ECO:0000256" key="6">
    <source>
        <dbReference type="ARBA" id="ARBA00022917"/>
    </source>
</evidence>
<dbReference type="CDD" id="cd00773">
    <property type="entry name" value="HisRS-like_core"/>
    <property type="match status" value="1"/>
</dbReference>
<keyword evidence="5 9" id="KW-0067">ATP-binding</keyword>
<evidence type="ECO:0000256" key="7">
    <source>
        <dbReference type="ARBA" id="ARBA00023146"/>
    </source>
</evidence>
<dbReference type="NCBIfam" id="TIGR00442">
    <property type="entry name" value="hisS"/>
    <property type="match status" value="1"/>
</dbReference>
<dbReference type="PANTHER" id="PTHR43707">
    <property type="entry name" value="HISTIDYL-TRNA SYNTHETASE"/>
    <property type="match status" value="1"/>
</dbReference>
<dbReference type="InterPro" id="IPR015807">
    <property type="entry name" value="His-tRNA-ligase"/>
</dbReference>
<organism evidence="11 12">
    <name type="scientific">Fannyhessea vaginae PB189-T1-4</name>
    <dbReference type="NCBI Taxonomy" id="866774"/>
    <lineage>
        <taxon>Bacteria</taxon>
        <taxon>Bacillati</taxon>
        <taxon>Actinomycetota</taxon>
        <taxon>Coriobacteriia</taxon>
        <taxon>Coriobacteriales</taxon>
        <taxon>Atopobiaceae</taxon>
        <taxon>Fannyhessea</taxon>
    </lineage>
</organism>
<evidence type="ECO:0000313" key="11">
    <source>
        <dbReference type="EMBL" id="EFL44166.1"/>
    </source>
</evidence>
<evidence type="ECO:0000256" key="3">
    <source>
        <dbReference type="ARBA" id="ARBA00022598"/>
    </source>
</evidence>
<evidence type="ECO:0000256" key="9">
    <source>
        <dbReference type="HAMAP-Rule" id="MF_00127"/>
    </source>
</evidence>
<keyword evidence="2 9" id="KW-0963">Cytoplasm</keyword>
<proteinExistence type="inferred from homology"/>
<comment type="catalytic activity">
    <reaction evidence="8 9">
        <text>tRNA(His) + L-histidine + ATP = L-histidyl-tRNA(His) + AMP + diphosphate + H(+)</text>
        <dbReference type="Rhea" id="RHEA:17313"/>
        <dbReference type="Rhea" id="RHEA-COMP:9665"/>
        <dbReference type="Rhea" id="RHEA-COMP:9689"/>
        <dbReference type="ChEBI" id="CHEBI:15378"/>
        <dbReference type="ChEBI" id="CHEBI:30616"/>
        <dbReference type="ChEBI" id="CHEBI:33019"/>
        <dbReference type="ChEBI" id="CHEBI:57595"/>
        <dbReference type="ChEBI" id="CHEBI:78442"/>
        <dbReference type="ChEBI" id="CHEBI:78527"/>
        <dbReference type="ChEBI" id="CHEBI:456215"/>
        <dbReference type="EC" id="6.1.1.21"/>
    </reaction>
</comment>
<evidence type="ECO:0000256" key="2">
    <source>
        <dbReference type="ARBA" id="ARBA00022490"/>
    </source>
</evidence>
<evidence type="ECO:0000256" key="1">
    <source>
        <dbReference type="ARBA" id="ARBA00008226"/>
    </source>
</evidence>
<dbReference type="InterPro" id="IPR036621">
    <property type="entry name" value="Anticodon-bd_dom_sf"/>
</dbReference>
<dbReference type="GO" id="GO:0004821">
    <property type="term" value="F:histidine-tRNA ligase activity"/>
    <property type="evidence" value="ECO:0007669"/>
    <property type="project" value="UniProtKB-EC"/>
</dbReference>
<dbReference type="PROSITE" id="PS50862">
    <property type="entry name" value="AA_TRNA_LIGASE_II"/>
    <property type="match status" value="1"/>
</dbReference>
<evidence type="ECO:0000313" key="12">
    <source>
        <dbReference type="Proteomes" id="UP000004431"/>
    </source>
</evidence>
<dbReference type="InterPro" id="IPR041715">
    <property type="entry name" value="HisRS-like_core"/>
</dbReference>
<dbReference type="HAMAP" id="MF_00127">
    <property type="entry name" value="His_tRNA_synth"/>
    <property type="match status" value="1"/>
</dbReference>
<dbReference type="InterPro" id="IPR004154">
    <property type="entry name" value="Anticodon-bd"/>
</dbReference>